<evidence type="ECO:0008006" key="4">
    <source>
        <dbReference type="Google" id="ProtNLM"/>
    </source>
</evidence>
<dbReference type="Proteomes" id="UP000179136">
    <property type="component" value="Unassembled WGS sequence"/>
</dbReference>
<protein>
    <recommendedName>
        <fullName evidence="4">Baseplate protein J-like domain-containing protein</fullName>
    </recommendedName>
</protein>
<evidence type="ECO:0000256" key="1">
    <source>
        <dbReference type="SAM" id="Phobius"/>
    </source>
</evidence>
<accession>A0A1F6FL91</accession>
<comment type="caution">
    <text evidence="2">The sequence shown here is derived from an EMBL/GenBank/DDBJ whole genome shotgun (WGS) entry which is preliminary data.</text>
</comment>
<evidence type="ECO:0000313" key="3">
    <source>
        <dbReference type="Proteomes" id="UP000179136"/>
    </source>
</evidence>
<dbReference type="STRING" id="1798561.A3B87_03015"/>
<sequence>MTRYDYHQKSIGGEYYGARPKRKRSKIWRVFLLCLFFAFLAALFVYVFPEVEVTVVPKTEAVENDFEVMINVGLTKEDLANNKFRGEIIEVEESLSKTFVTTGEKNVGEKAQGEAVFFNQTGLAQPLTMQNKLVTDDGLVFYLKNNIEIFKAEVSAEGNIIYGNLVAGIIAAEAGEEGNVPPGRLTIIDLPFSKQNKIYGEVKNKLLGGTNKVIRVVSEEDLKNAQEKIVAELKPMLKKKIEARLLAGQKLRDELVEYGLESVEKTVELEEEIENFEMKVITKAKALAWDEDKVRENILRKITENNAGDKKLVQTSQDVFEVTLAEFDVNKGTAKLKIHTRNQISLPLDLSAIKDELKGKTEYEARRLLLSQDNIKDARFKFRYSITSKIPQNGNRINIILSF</sequence>
<dbReference type="EMBL" id="MFMW01000030">
    <property type="protein sequence ID" value="OGG86644.1"/>
    <property type="molecule type" value="Genomic_DNA"/>
</dbReference>
<reference evidence="2 3" key="1">
    <citation type="journal article" date="2016" name="Nat. Commun.">
        <title>Thousands of microbial genomes shed light on interconnected biogeochemical processes in an aquifer system.</title>
        <authorList>
            <person name="Anantharaman K."/>
            <person name="Brown C.T."/>
            <person name="Hug L.A."/>
            <person name="Sharon I."/>
            <person name="Castelle C.J."/>
            <person name="Probst A.J."/>
            <person name="Thomas B.C."/>
            <person name="Singh A."/>
            <person name="Wilkins M.J."/>
            <person name="Karaoz U."/>
            <person name="Brodie E.L."/>
            <person name="Williams K.H."/>
            <person name="Hubbard S.S."/>
            <person name="Banfield J.F."/>
        </authorList>
    </citation>
    <scope>NUCLEOTIDE SEQUENCE [LARGE SCALE GENOMIC DNA]</scope>
</reference>
<dbReference type="AlphaFoldDB" id="A0A1F6FL91"/>
<feature type="transmembrane region" description="Helical" evidence="1">
    <location>
        <begin position="27"/>
        <end position="48"/>
    </location>
</feature>
<keyword evidence="1" id="KW-0812">Transmembrane</keyword>
<name>A0A1F6FL91_9BACT</name>
<organism evidence="2 3">
    <name type="scientific">Candidatus Kuenenbacteria bacterium RIFCSPHIGHO2_02_FULL_39_13</name>
    <dbReference type="NCBI Taxonomy" id="1798561"/>
    <lineage>
        <taxon>Bacteria</taxon>
        <taxon>Candidatus Kueneniibacteriota</taxon>
    </lineage>
</organism>
<evidence type="ECO:0000313" key="2">
    <source>
        <dbReference type="EMBL" id="OGG86644.1"/>
    </source>
</evidence>
<keyword evidence="1" id="KW-0472">Membrane</keyword>
<gene>
    <name evidence="2" type="ORF">A3B87_03015</name>
</gene>
<keyword evidence="1" id="KW-1133">Transmembrane helix</keyword>
<proteinExistence type="predicted"/>